<dbReference type="PRINTS" id="PR00364">
    <property type="entry name" value="DISEASERSIST"/>
</dbReference>
<keyword evidence="9" id="KW-1185">Reference proteome</keyword>
<feature type="domain" description="Disease resistance protein At4g27190-like leucine-rich repeats" evidence="7">
    <location>
        <begin position="2555"/>
        <end position="2655"/>
    </location>
</feature>
<feature type="coiled-coil region" evidence="5">
    <location>
        <begin position="28"/>
        <end position="62"/>
    </location>
</feature>
<dbReference type="SUPFAM" id="SSF52058">
    <property type="entry name" value="L domain-like"/>
    <property type="match status" value="3"/>
</dbReference>
<feature type="domain" description="Disease resistance protein At4g27190-like leucine-rich repeats" evidence="7">
    <location>
        <begin position="3072"/>
        <end position="3183"/>
    </location>
</feature>
<dbReference type="Pfam" id="PF23247">
    <property type="entry name" value="LRR_RPS2"/>
    <property type="match status" value="9"/>
</dbReference>
<dbReference type="SUPFAM" id="SSF52047">
    <property type="entry name" value="RNI-like"/>
    <property type="match status" value="3"/>
</dbReference>
<gene>
    <name evidence="8" type="ORF">DEO72_LG8g830</name>
</gene>
<dbReference type="InterPro" id="IPR027417">
    <property type="entry name" value="P-loop_NTPase"/>
</dbReference>
<proteinExistence type="inferred from homology"/>
<feature type="domain" description="NB-ARC" evidence="6">
    <location>
        <begin position="166"/>
        <end position="283"/>
    </location>
</feature>
<organism evidence="8 9">
    <name type="scientific">Vigna unguiculata</name>
    <name type="common">Cowpea</name>
    <dbReference type="NCBI Taxonomy" id="3917"/>
    <lineage>
        <taxon>Eukaryota</taxon>
        <taxon>Viridiplantae</taxon>
        <taxon>Streptophyta</taxon>
        <taxon>Embryophyta</taxon>
        <taxon>Tracheophyta</taxon>
        <taxon>Spermatophyta</taxon>
        <taxon>Magnoliopsida</taxon>
        <taxon>eudicotyledons</taxon>
        <taxon>Gunneridae</taxon>
        <taxon>Pentapetalae</taxon>
        <taxon>rosids</taxon>
        <taxon>fabids</taxon>
        <taxon>Fabales</taxon>
        <taxon>Fabaceae</taxon>
        <taxon>Papilionoideae</taxon>
        <taxon>50 kb inversion clade</taxon>
        <taxon>NPAAA clade</taxon>
        <taxon>indigoferoid/millettioid clade</taxon>
        <taxon>Phaseoleae</taxon>
        <taxon>Vigna</taxon>
    </lineage>
</organism>
<evidence type="ECO:0000313" key="8">
    <source>
        <dbReference type="EMBL" id="QCE02815.1"/>
    </source>
</evidence>
<dbReference type="InterPro" id="IPR050905">
    <property type="entry name" value="Plant_NBS-LRR"/>
</dbReference>
<keyword evidence="5" id="KW-0175">Coiled coil</keyword>
<feature type="domain" description="Disease resistance protein At4g27190-like leucine-rich repeats" evidence="7">
    <location>
        <begin position="2041"/>
        <end position="2146"/>
    </location>
</feature>
<dbReference type="EMBL" id="CP039352">
    <property type="protein sequence ID" value="QCE02815.1"/>
    <property type="molecule type" value="Genomic_DNA"/>
</dbReference>
<keyword evidence="3" id="KW-0611">Plant defense</keyword>
<feature type="domain" description="Disease resistance protein At4g27190-like leucine-rich repeats" evidence="7">
    <location>
        <begin position="2712"/>
        <end position="2847"/>
    </location>
</feature>
<feature type="domain" description="Disease resistance protein At4g27190-like leucine-rich repeats" evidence="7">
    <location>
        <begin position="2201"/>
        <end position="2329"/>
    </location>
</feature>
<dbReference type="SUPFAM" id="SSF52540">
    <property type="entry name" value="P-loop containing nucleoside triphosphate hydrolases"/>
    <property type="match status" value="1"/>
</dbReference>
<evidence type="ECO:0000256" key="2">
    <source>
        <dbReference type="ARBA" id="ARBA00022741"/>
    </source>
</evidence>
<dbReference type="Gene3D" id="3.80.10.10">
    <property type="entry name" value="Ribonuclease Inhibitor"/>
    <property type="match status" value="9"/>
</dbReference>
<dbReference type="GO" id="GO:0005524">
    <property type="term" value="F:ATP binding"/>
    <property type="evidence" value="ECO:0007669"/>
    <property type="project" value="UniProtKB-KW"/>
</dbReference>
<name>A0A4D6MSF9_VIGUN</name>
<sequence length="3223" mass="369114">MAALIGCYQFLTSAPRAKEWVKKKLIQLNLYEARVGEVEDVVEKLKKKRDTIQHTVEEEERRHGRIIHVDVKEWIESVDKLILAYKDFHEDEICHKCAVFDFLDNGYLPKPGIRYRRSRKADDITKQANGLLQNAKFDILSYWSGPPSMAAFFSNLGYESYSSRNDIVKKITDEFQKPGVRMIGLHGLSGVGKTSLVKEVVKKALKDKMFEVVTMASVTKNPDIRKIQGQIVDMLGVVLEEESDIARAARIHQILNDENKSTLIILDDLWEEVNFNLLGIPCELEKDDGITNVKGKSVDVDILKNVSDGKSPVLDRLTSFRKGTLQGVDGSKNVNKGKFPILDGSISFRKGTLHGVDNSNINKGKSSGDADSVNVKKGEFFGGGLKNVNEGKSLIDGSDQVKTEKVVPQYKGCKVLMISEIKQVLLSQMEGKEESIFPVEVLKEKEAESLFKKKAGIGGKNSEYDKLAAQIASKCKGLPMTIVTTARALKNKSLSVWEETNRKLESKNLAGAPEFSTKLSYELLEDEELKHTFLLCARMGHDALIMDLVKYSIGFGFLRAINTARQTKDKVYTLVAKLKESGLLSDSYSSDHFTMPDAVRAAALSIAYKENHLFTMTKGKVDEWPDKLERYAAISLHHCDFIEEFPGRINYPRLRVLQIVNNIPRPKIPKNFFKGVKELRVLILTGIHLPLFDSSISSLHKLRMLSLEKCCMLDEELSIIGELKRLRILSFSGSDIKSLPNELNELKMLQIFDISNCSKLNKIPYGVISSMVSLEELYMRNTLIQWEDEEQTRQSQIALLSDLKHLNQLTTLDIHIPNVSYLPKKLYFDKLFSYKIVIGDLSSILEIDFKMPEKYETLKFLAVQLKNGYDIHSLKGIKMLFEGVENLFLELNTVPEKQNSVHEARNIVHDLFYRLNLKGFPYLKHLWIVNNSTIQSLIHPKDRQHPEKAFPKLESLCFYNLKMDEICSCKLSEPSFGKLKVIRIYLCGELKNVFPISVVGLLKVLETIEVSECNSLKEIINVGPQSNLENAELLTLPELRYLKLQSLYEFIGFDVIPQVEGEDRKLFHGKVGVSKLERLELSSIHIDIIWSVDQSSKRSSFENLTHLDVNGCWKLKYLMSSTMAKGLVNLQSLYVSECEKMSDIFLLEQDKEKDIMGNIFPKLKNMKLRSMKSLSKIWNLKHPSDSFKKLDTLIIEECDKLENAMEGIFGSLCNLRVTNCRYMQAIFNISEQVGDVASNLQDVHLETLPKLEHVWRMNNKDLVGIPKFNNLKRILVQDCDSLEYIFPFYVAKNLDNLESLVVCDCYELTKIVAESEVTNTDKARFHFPKLSTIKFSNMPALTSFYPTTCDLSCPLNELSIELCNYLEPFNKRTEHAQRNHVHVFFPEEVINNLKSMQIEFWHAKSPRSYMGKGNHRRDNLEELSLSRLMNTEILYSFLHRNPNLKSLSLNNCYFENILPLKEDTEIENLGVVPNLKSLMLIDLLNLKEISFEPAIILERLEFLILKNCCNMITIAPSSVSFTRLKNLEVVKCDRLQSLMSASTAKSLVQLNTMKVVKCESLMEIVRKDGQKSDRVVFQQLKALELVSLKNLKSFCVSDCDFEFPSLEKLVVSACYNMDKFSETVTSSPILQNVHVVHGKENKRFCWEGDINATIQKMFEECHYTMNLHNIYSQKFFEGMEEISLSEHQELHETWQRGAGLQKKNSWFYSLKILKLENCVIQPCAIPSNILPYLMSLKELQVRGCNNVEVIFEMNAEESTASAIHLQKLTLEKLPHLKDVWERNDKGTKSFQNLKLVNVSECRDLQTVFPFTLAKSLKKLDELKIMHCHGLHEIVRKEEDTTAVFVFPCLTTLKLADLPELLYFYPESFTLECSTLKELVVWKCPKMELFGSANRQSIFFDLKVINNLEVLILGWEHTLALRTILGEPMDNLKYLNDIQLVFIIDENERPDLPIQILQKMPNLTKLSIHHCSWLEVFQTQIPEIVEKRVLTHLKSLRLNGVSKLQSIGSEDSPWLNLLCDSEKLQHLEVVNCPDLKSLVHSTPSPSVSFKHVKEMYITNCQDMKYLFTLPAVNNLESLEYIEVNNCESMEAIVLKVEDDISKEIQLQRLKHIDLNHLSSLKCFYSGDATLQLPSLIQVDIWMCPKMEFFSRGRIQLNSSFRGIEALNVSRDELVFYLDLNSSVKKVFLQQEFFQALDPVCKLGLENKWWANMETLKLQNCTLSYAIPSYILALLKNLKELEVRESNQVKAIFDINDDTEINETESQLKILTLIGLSELTHVWEKDTHRILIFRNLQQVVVSNCAKLQILFPTYLAKSLKDLNKLKINNCKNLQDLVEQEETTCVTEKFVFPCLEDLELRNLPRVTCPKMFTLEFPSVKFLDVRSCDGLGLFKSVYDPMGEGTSSSRLPLISDPKVISNLEKLTLDWKQILPLSLWLKSQQSTEGLPNLNSIYVSFFDAKENEIPMLPIEILKAPNLIEMNVMHCESLENFLVQNAKIGEEEMLGKLTMLRLYDVSTTQLFELEYSSSLNIFERLHRLFVSHCPHLTTLGVHSTSIVSFYCLKELFIYKCPNLKYLFTSSAAKMLMNLEEISVIECESLTKIVVKEGDATSEAIKFERLRTIYLKSLTSLVCFYSGSETLQLSSLKIVTIWSCPNMEIFSQGIESLMGITLSIDLEPNDLPPPQDLNTRIKGISQRKEFIESVDKECFSVYLKLQEDPHCNFRLQNRWLSDLVSLKLQNCTLSCAIPSPILALLKSLKELEVRDSTTVEVLFYMNDSESMEIASRLRILTLEGLSKLTRVWENNKNGVLIFPNLQQVVVSDCKKLKTLFPSSQVKNFKSLKSLKIESCDELREIVEKEEDREEKFVLPCLEKLDLSLLSKLTCFYPETFALECPALNELSVFDCDELELFQCAHSTGEGTSVNRRPLISSLDVISNLRELNLDWKHILALRSRFRSEKFKGVFKFVNKMLLDLDGDVGEMPIVLNEILHKAPNLIAMIMVMQKCNNPEIFLAQNPKIGEDGMLLQLRKLILVEVSAIRSIQSENSSWLNTICEKVHELHVFECPDVETIGVHSTSTMSFSFLKKVFASECPKLQYLFTSSVAKKLVNLKEIMVTECKSLKEIVSKEGDEHEQKGEGEDEDENEMIFMKLEILTLISLGKFERFYTGSSTLNFPYLRRVRVDKCFSTKIFRRRDKVPPKFNVMIDEIRCKGDTKALIMQQFEEEAS</sequence>
<evidence type="ECO:0000313" key="9">
    <source>
        <dbReference type="Proteomes" id="UP000501690"/>
    </source>
</evidence>
<dbReference type="GO" id="GO:0043531">
    <property type="term" value="F:ADP binding"/>
    <property type="evidence" value="ECO:0007669"/>
    <property type="project" value="InterPro"/>
</dbReference>
<evidence type="ECO:0000256" key="3">
    <source>
        <dbReference type="ARBA" id="ARBA00022821"/>
    </source>
</evidence>
<protein>
    <submittedName>
        <fullName evidence="8">Disease resistance protein RPS2</fullName>
    </submittedName>
</protein>
<accession>A0A4D6MSF9</accession>
<dbReference type="Gene3D" id="1.10.8.430">
    <property type="entry name" value="Helical domain of apoptotic protease-activating factors"/>
    <property type="match status" value="1"/>
</dbReference>
<feature type="domain" description="Disease resistance protein At4g27190-like leucine-rich repeats" evidence="7">
    <location>
        <begin position="1519"/>
        <end position="1619"/>
    </location>
</feature>
<feature type="domain" description="Disease resistance protein At4g27190-like leucine-rich repeats" evidence="7">
    <location>
        <begin position="958"/>
        <end position="1048"/>
    </location>
</feature>
<dbReference type="PANTHER" id="PTHR33463:SF196">
    <property type="entry name" value="NB-ARC DOMAIN DISEASE RESISTANCE PROTEIN"/>
    <property type="match status" value="1"/>
</dbReference>
<feature type="domain" description="Disease resistance protein At4g27190-like leucine-rich repeats" evidence="7">
    <location>
        <begin position="1680"/>
        <end position="1827"/>
    </location>
</feature>
<dbReference type="InterPro" id="IPR057135">
    <property type="entry name" value="At4g27190-like_LRR"/>
</dbReference>
<evidence type="ECO:0000259" key="6">
    <source>
        <dbReference type="Pfam" id="PF00931"/>
    </source>
</evidence>
<evidence type="ECO:0000256" key="5">
    <source>
        <dbReference type="SAM" id="Coils"/>
    </source>
</evidence>
<keyword evidence="2" id="KW-0547">Nucleotide-binding</keyword>
<dbReference type="InterPro" id="IPR002182">
    <property type="entry name" value="NB-ARC"/>
</dbReference>
<comment type="similarity">
    <text evidence="1">Belongs to the disease resistance NB-LRR family.</text>
</comment>
<evidence type="ECO:0000256" key="1">
    <source>
        <dbReference type="ARBA" id="ARBA00008894"/>
    </source>
</evidence>
<dbReference type="Proteomes" id="UP000501690">
    <property type="component" value="Linkage Group LG8"/>
</dbReference>
<dbReference type="GO" id="GO:0006952">
    <property type="term" value="P:defense response"/>
    <property type="evidence" value="ECO:0007669"/>
    <property type="project" value="UniProtKB-KW"/>
</dbReference>
<evidence type="ECO:0000256" key="4">
    <source>
        <dbReference type="ARBA" id="ARBA00022840"/>
    </source>
</evidence>
<evidence type="ECO:0000259" key="7">
    <source>
        <dbReference type="Pfam" id="PF23247"/>
    </source>
</evidence>
<reference evidence="8 9" key="1">
    <citation type="submission" date="2019-04" db="EMBL/GenBank/DDBJ databases">
        <title>An improved genome assembly and genetic linkage map for asparagus bean, Vigna unguiculata ssp. sesquipedialis.</title>
        <authorList>
            <person name="Xia Q."/>
            <person name="Zhang R."/>
            <person name="Dong Y."/>
        </authorList>
    </citation>
    <scope>NUCLEOTIDE SEQUENCE [LARGE SCALE GENOMIC DNA]</scope>
    <source>
        <tissue evidence="8">Leaf</tissue>
    </source>
</reference>
<dbReference type="PANTHER" id="PTHR33463">
    <property type="entry name" value="NB-ARC DOMAIN-CONTAINING PROTEIN-RELATED"/>
    <property type="match status" value="1"/>
</dbReference>
<keyword evidence="4" id="KW-0067">ATP-binding</keyword>
<feature type="domain" description="Disease resistance protein At4g27190-like leucine-rich repeats" evidence="7">
    <location>
        <begin position="1176"/>
        <end position="1305"/>
    </location>
</feature>
<dbReference type="InterPro" id="IPR032675">
    <property type="entry name" value="LRR_dom_sf"/>
</dbReference>
<dbReference type="InterPro" id="IPR042197">
    <property type="entry name" value="Apaf_helical"/>
</dbReference>
<dbReference type="Pfam" id="PF00931">
    <property type="entry name" value="NB-ARC"/>
    <property type="match status" value="1"/>
</dbReference>
<dbReference type="Gene3D" id="3.40.50.300">
    <property type="entry name" value="P-loop containing nucleotide triphosphate hydrolases"/>
    <property type="match status" value="1"/>
</dbReference>